<accession>A0A409W239</accession>
<dbReference type="AlphaFoldDB" id="A0A409W239"/>
<dbReference type="Proteomes" id="UP000284706">
    <property type="component" value="Unassembled WGS sequence"/>
</dbReference>
<evidence type="ECO:0000313" key="2">
    <source>
        <dbReference type="Proteomes" id="UP000284706"/>
    </source>
</evidence>
<reference evidence="1 2" key="1">
    <citation type="journal article" date="2018" name="Evol. Lett.">
        <title>Horizontal gene cluster transfer increased hallucinogenic mushroom diversity.</title>
        <authorList>
            <person name="Reynolds H.T."/>
            <person name="Vijayakumar V."/>
            <person name="Gluck-Thaler E."/>
            <person name="Korotkin H.B."/>
            <person name="Matheny P.B."/>
            <person name="Slot J.C."/>
        </authorList>
    </citation>
    <scope>NUCLEOTIDE SEQUENCE [LARGE SCALE GENOMIC DNA]</scope>
    <source>
        <strain evidence="1 2">SRW20</strain>
    </source>
</reference>
<keyword evidence="2" id="KW-1185">Reference proteome</keyword>
<dbReference type="EMBL" id="NHYE01005452">
    <property type="protein sequence ID" value="PPQ72543.1"/>
    <property type="molecule type" value="Genomic_DNA"/>
</dbReference>
<comment type="caution">
    <text evidence="1">The sequence shown here is derived from an EMBL/GenBank/DDBJ whole genome shotgun (WGS) entry which is preliminary data.</text>
</comment>
<sequence>MKSPGIFRGRVTTSHDLLDDGLKSPFLSSPFQGVLGFGKSSGPTKLPMNLNQLIQAVDDDEIVRHQEAVAKRVVHLYKKLVEVIR</sequence>
<gene>
    <name evidence="1" type="ORF">CVT26_004022</name>
</gene>
<protein>
    <submittedName>
        <fullName evidence="1">Uncharacterized protein</fullName>
    </submittedName>
</protein>
<evidence type="ECO:0000313" key="1">
    <source>
        <dbReference type="EMBL" id="PPQ72543.1"/>
    </source>
</evidence>
<dbReference type="InParanoid" id="A0A409W239"/>
<organism evidence="1 2">
    <name type="scientific">Gymnopilus dilepis</name>
    <dbReference type="NCBI Taxonomy" id="231916"/>
    <lineage>
        <taxon>Eukaryota</taxon>
        <taxon>Fungi</taxon>
        <taxon>Dikarya</taxon>
        <taxon>Basidiomycota</taxon>
        <taxon>Agaricomycotina</taxon>
        <taxon>Agaricomycetes</taxon>
        <taxon>Agaricomycetidae</taxon>
        <taxon>Agaricales</taxon>
        <taxon>Agaricineae</taxon>
        <taxon>Hymenogastraceae</taxon>
        <taxon>Gymnopilus</taxon>
    </lineage>
</organism>
<proteinExistence type="predicted"/>
<name>A0A409W239_9AGAR</name>